<evidence type="ECO:0000313" key="3">
    <source>
        <dbReference type="Proteomes" id="UP000774326"/>
    </source>
</evidence>
<evidence type="ECO:0000313" key="2">
    <source>
        <dbReference type="EMBL" id="KAH3688788.1"/>
    </source>
</evidence>
<protein>
    <recommendedName>
        <fullName evidence="1">LYC1 C-terminal domain-containing protein</fullName>
    </recommendedName>
</protein>
<feature type="domain" description="LYC1 C-terminal" evidence="1">
    <location>
        <begin position="183"/>
        <end position="369"/>
    </location>
</feature>
<dbReference type="OrthoDB" id="2020070at2759"/>
<evidence type="ECO:0000259" key="1">
    <source>
        <dbReference type="Pfam" id="PF22998"/>
    </source>
</evidence>
<dbReference type="SUPFAM" id="SSF55729">
    <property type="entry name" value="Acyl-CoA N-acyltransferases (Nat)"/>
    <property type="match status" value="1"/>
</dbReference>
<accession>A0A9P8TR16</accession>
<comment type="caution">
    <text evidence="2">The sequence shown here is derived from an EMBL/GenBank/DDBJ whole genome shotgun (WGS) entry which is preliminary data.</text>
</comment>
<dbReference type="PANTHER" id="PTHR34815">
    <property type="entry name" value="LYSINE ACETYLTRANSFERASE"/>
    <property type="match status" value="1"/>
</dbReference>
<dbReference type="AlphaFoldDB" id="A0A9P8TR16"/>
<organism evidence="2 3">
    <name type="scientific">Wickerhamomyces pijperi</name>
    <name type="common">Yeast</name>
    <name type="synonym">Pichia pijperi</name>
    <dbReference type="NCBI Taxonomy" id="599730"/>
    <lineage>
        <taxon>Eukaryota</taxon>
        <taxon>Fungi</taxon>
        <taxon>Dikarya</taxon>
        <taxon>Ascomycota</taxon>
        <taxon>Saccharomycotina</taxon>
        <taxon>Saccharomycetes</taxon>
        <taxon>Phaffomycetales</taxon>
        <taxon>Wickerhamomycetaceae</taxon>
        <taxon>Wickerhamomyces</taxon>
    </lineage>
</organism>
<dbReference type="InterPro" id="IPR055100">
    <property type="entry name" value="GNAT_LYC1-like"/>
</dbReference>
<dbReference type="Pfam" id="PF13527">
    <property type="entry name" value="Acetyltransf_9"/>
    <property type="match status" value="1"/>
</dbReference>
<name>A0A9P8TR16_WICPI</name>
<dbReference type="PANTHER" id="PTHR34815:SF2">
    <property type="entry name" value="N-ACETYLTRANSFERASE DOMAIN-CONTAINING PROTEIN"/>
    <property type="match status" value="1"/>
</dbReference>
<gene>
    <name evidence="2" type="ORF">WICPIJ_000232</name>
</gene>
<dbReference type="InterPro" id="IPR053013">
    <property type="entry name" value="LAT"/>
</dbReference>
<keyword evidence="3" id="KW-1185">Reference proteome</keyword>
<reference evidence="2" key="2">
    <citation type="submission" date="2021-01" db="EMBL/GenBank/DDBJ databases">
        <authorList>
            <person name="Schikora-Tamarit M.A."/>
        </authorList>
    </citation>
    <scope>NUCLEOTIDE SEQUENCE</scope>
    <source>
        <strain evidence="2">CBS2887</strain>
    </source>
</reference>
<dbReference type="Pfam" id="PF22998">
    <property type="entry name" value="GNAT_LYC1-like"/>
    <property type="match status" value="1"/>
</dbReference>
<dbReference type="Proteomes" id="UP000774326">
    <property type="component" value="Unassembled WGS sequence"/>
</dbReference>
<dbReference type="EMBL" id="JAEUBG010000154">
    <property type="protein sequence ID" value="KAH3688788.1"/>
    <property type="molecule type" value="Genomic_DNA"/>
</dbReference>
<reference evidence="2" key="1">
    <citation type="journal article" date="2021" name="Open Biol.">
        <title>Shared evolutionary footprints suggest mitochondrial oxidative damage underlies multiple complex I losses in fungi.</title>
        <authorList>
            <person name="Schikora-Tamarit M.A."/>
            <person name="Marcet-Houben M."/>
            <person name="Nosek J."/>
            <person name="Gabaldon T."/>
        </authorList>
    </citation>
    <scope>NUCLEOTIDE SEQUENCE</scope>
    <source>
        <strain evidence="2">CBS2887</strain>
    </source>
</reference>
<sequence length="370" mass="43040">MSTAQYKLEYTTDPDIIKFNRVQNSEVWRGPMTPEEYNEREEKAARLQISLQDHSNYAGLYCFSFKDLSLPDNGGKLDQIVAACETLNKRAWVVVNGELKEIIAPCVGGVYTLPQHRKKGYAEKMISAVNEYWKEKLPSDTFMFLMSEVGPFYERCGYIGHAVPVLKVQYAHTDNYKLPFDEEAEGVEYLGWDNYEDLIIPFHDRVKAEIVELSKQNKDKHIFSLVPNMNQLTWFHLRDLHCGAIIGKNVTNSKLGVKLDKDNFMVWFHEWDTPELKVTKLQATSLENLIKLIQLGVQEAKNTDFAQLYIWESSIPEEYKEQLSEYLKVNFPTTKFSQVNTSIPSIMPLDDKVREEKSYIWAENDKWGWY</sequence>
<dbReference type="Gene3D" id="3.40.630.30">
    <property type="match status" value="1"/>
</dbReference>
<dbReference type="InterPro" id="IPR016181">
    <property type="entry name" value="Acyl_CoA_acyltransferase"/>
</dbReference>
<proteinExistence type="predicted"/>